<dbReference type="CDD" id="cd15331">
    <property type="entry name" value="7tmA_5-HT1A_invertebrates"/>
    <property type="match status" value="1"/>
</dbReference>
<evidence type="ECO:0000256" key="7">
    <source>
        <dbReference type="ARBA" id="ARBA00023136"/>
    </source>
</evidence>
<dbReference type="GO" id="GO:0043410">
    <property type="term" value="P:positive regulation of MAPK cascade"/>
    <property type="evidence" value="ECO:0007669"/>
    <property type="project" value="TreeGrafter"/>
</dbReference>
<keyword evidence="15" id="KW-1185">Reference proteome</keyword>
<keyword evidence="6 10" id="KW-0297">G-protein coupled receptor</keyword>
<evidence type="ECO:0000256" key="11">
    <source>
        <dbReference type="SAM" id="MobiDB-lite"/>
    </source>
</evidence>
<evidence type="ECO:0000256" key="8">
    <source>
        <dbReference type="ARBA" id="ARBA00023170"/>
    </source>
</evidence>
<dbReference type="PROSITE" id="PS50262">
    <property type="entry name" value="G_PROTEIN_RECEP_F1_2"/>
    <property type="match status" value="1"/>
</dbReference>
<evidence type="ECO:0000256" key="12">
    <source>
        <dbReference type="SAM" id="Phobius"/>
    </source>
</evidence>
<dbReference type="SMART" id="SM01381">
    <property type="entry name" value="7TM_GPCR_Srsx"/>
    <property type="match status" value="1"/>
</dbReference>
<keyword evidence="9 10" id="KW-0807">Transducer</keyword>
<sequence length="445" mass="48423">MEGADGSEELLDWEALYRSPVQNSSFNTTDWVTNAWNTSVANTSWLDESAPFDSASALLRAAAKAVLLGLLILATVVGNVFVIAAILLERHLRSAANHLILSLAVADLLVACLVMPLGAVYEVAQRWTLGPELCDMWTSGDVLCCTASILHLVAIALDRYWAVTNIDYIHARTARRVGYMIVCVWAVSFLVCIAPLLGWKDPDWDRRVSEDLRCVVSQDVGYQIFATASSFYVPVLVILILYWRIYQTARKRIRRRHGTTTRGVGPPPVPAGGALVAAGGSGGIAAAVVAVIGRPLPTISETTTTGITNVSSNNTSPEKQSCANGLEADPPTTGYGAVAAAYYPTLIRRKPKEAADSKRERKAAKTLAIITGAFVACWLPFFVLAILVPTCNCEVSPVLTSLSLWLGYFNSTLNPVIYTVFSPEFRHAFQRLLCGRRVRRRRAPP</sequence>
<dbReference type="PANTHER" id="PTHR24248">
    <property type="entry name" value="ADRENERGIC RECEPTOR-RELATED G-PROTEIN COUPLED RECEPTOR"/>
    <property type="match status" value="1"/>
</dbReference>
<dbReference type="GO" id="GO:0005886">
    <property type="term" value="C:plasma membrane"/>
    <property type="evidence" value="ECO:0007669"/>
    <property type="project" value="UniProtKB-SubCell"/>
</dbReference>
<dbReference type="Gene3D" id="1.20.1070.10">
    <property type="entry name" value="Rhodopsin 7-helix transmembrane proteins"/>
    <property type="match status" value="1"/>
</dbReference>
<evidence type="ECO:0000256" key="4">
    <source>
        <dbReference type="ARBA" id="ARBA00022692"/>
    </source>
</evidence>
<feature type="transmembrane region" description="Helical" evidence="12">
    <location>
        <begin position="136"/>
        <end position="157"/>
    </location>
</feature>
<dbReference type="Proteomes" id="UP000789524">
    <property type="component" value="Unassembled WGS sequence"/>
</dbReference>
<proteinExistence type="inferred from homology"/>
<evidence type="ECO:0000256" key="10">
    <source>
        <dbReference type="RuleBase" id="RU000688"/>
    </source>
</evidence>
<evidence type="ECO:0000256" key="3">
    <source>
        <dbReference type="ARBA" id="ARBA00022475"/>
    </source>
</evidence>
<accession>A0A8J2WBH5</accession>
<dbReference type="GO" id="GO:0071880">
    <property type="term" value="P:adenylate cyclase-activating adrenergic receptor signaling pathway"/>
    <property type="evidence" value="ECO:0007669"/>
    <property type="project" value="TreeGrafter"/>
</dbReference>
<dbReference type="InterPro" id="IPR000276">
    <property type="entry name" value="GPCR_Rhodpsn"/>
</dbReference>
<gene>
    <name evidence="14" type="ORF">DCHRY22_LOCUS15967</name>
</gene>
<feature type="transmembrane region" description="Helical" evidence="12">
    <location>
        <begin position="402"/>
        <end position="421"/>
    </location>
</feature>
<feature type="region of interest" description="Disordered" evidence="11">
    <location>
        <begin position="303"/>
        <end position="328"/>
    </location>
</feature>
<dbReference type="AlphaFoldDB" id="A0A8J2WBH5"/>
<comment type="subcellular location">
    <subcellularLocation>
        <location evidence="1">Cell membrane</location>
        <topology evidence="1">Multi-pass membrane protein</topology>
    </subcellularLocation>
</comment>
<dbReference type="InterPro" id="IPR017452">
    <property type="entry name" value="GPCR_Rhodpsn_7TM"/>
</dbReference>
<dbReference type="PRINTS" id="PR00237">
    <property type="entry name" value="GPCRRHODOPSN"/>
</dbReference>
<feature type="transmembrane region" description="Helical" evidence="12">
    <location>
        <begin position="367"/>
        <end position="390"/>
    </location>
</feature>
<dbReference type="SUPFAM" id="SSF81321">
    <property type="entry name" value="Family A G protein-coupled receptor-like"/>
    <property type="match status" value="1"/>
</dbReference>
<organism evidence="14 15">
    <name type="scientific">Danaus chrysippus</name>
    <name type="common">African queen</name>
    <dbReference type="NCBI Taxonomy" id="151541"/>
    <lineage>
        <taxon>Eukaryota</taxon>
        <taxon>Metazoa</taxon>
        <taxon>Ecdysozoa</taxon>
        <taxon>Arthropoda</taxon>
        <taxon>Hexapoda</taxon>
        <taxon>Insecta</taxon>
        <taxon>Pterygota</taxon>
        <taxon>Neoptera</taxon>
        <taxon>Endopterygota</taxon>
        <taxon>Lepidoptera</taxon>
        <taxon>Glossata</taxon>
        <taxon>Ditrysia</taxon>
        <taxon>Papilionoidea</taxon>
        <taxon>Nymphalidae</taxon>
        <taxon>Danainae</taxon>
        <taxon>Danaini</taxon>
        <taxon>Danaina</taxon>
        <taxon>Danaus</taxon>
        <taxon>Anosia</taxon>
    </lineage>
</organism>
<keyword evidence="3" id="KW-1003">Cell membrane</keyword>
<dbReference type="EMBL" id="CAKASE010000083">
    <property type="protein sequence ID" value="CAG9585582.1"/>
    <property type="molecule type" value="Genomic_DNA"/>
</dbReference>
<feature type="transmembrane region" description="Helical" evidence="12">
    <location>
        <begin position="177"/>
        <end position="200"/>
    </location>
</feature>
<evidence type="ECO:0000313" key="14">
    <source>
        <dbReference type="EMBL" id="CAG9585582.1"/>
    </source>
</evidence>
<feature type="transmembrane region" description="Helical" evidence="12">
    <location>
        <begin position="100"/>
        <end position="124"/>
    </location>
</feature>
<evidence type="ECO:0000256" key="2">
    <source>
        <dbReference type="ARBA" id="ARBA00010663"/>
    </source>
</evidence>
<keyword evidence="7 12" id="KW-0472">Membrane</keyword>
<comment type="caution">
    <text evidence="14">The sequence shown here is derived from an EMBL/GenBank/DDBJ whole genome shotgun (WGS) entry which is preliminary data.</text>
</comment>
<feature type="domain" description="G-protein coupled receptors family 1 profile" evidence="13">
    <location>
        <begin position="78"/>
        <end position="418"/>
    </location>
</feature>
<protein>
    <submittedName>
        <fullName evidence="14">(African queen) hypothetical protein</fullName>
    </submittedName>
</protein>
<dbReference type="Pfam" id="PF00001">
    <property type="entry name" value="7tm_1"/>
    <property type="match status" value="1"/>
</dbReference>
<evidence type="ECO:0000259" key="13">
    <source>
        <dbReference type="PROSITE" id="PS50262"/>
    </source>
</evidence>
<feature type="transmembrane region" description="Helical" evidence="12">
    <location>
        <begin position="65"/>
        <end position="88"/>
    </location>
</feature>
<dbReference type="OrthoDB" id="5956310at2759"/>
<evidence type="ECO:0000313" key="15">
    <source>
        <dbReference type="Proteomes" id="UP000789524"/>
    </source>
</evidence>
<feature type="transmembrane region" description="Helical" evidence="12">
    <location>
        <begin position="220"/>
        <end position="246"/>
    </location>
</feature>
<evidence type="ECO:0000256" key="5">
    <source>
        <dbReference type="ARBA" id="ARBA00022989"/>
    </source>
</evidence>
<dbReference type="PROSITE" id="PS00237">
    <property type="entry name" value="G_PROTEIN_RECEP_F1_1"/>
    <property type="match status" value="1"/>
</dbReference>
<evidence type="ECO:0000256" key="9">
    <source>
        <dbReference type="ARBA" id="ARBA00023224"/>
    </source>
</evidence>
<dbReference type="GO" id="GO:0004930">
    <property type="term" value="F:G protein-coupled receptor activity"/>
    <property type="evidence" value="ECO:0007669"/>
    <property type="project" value="UniProtKB-KW"/>
</dbReference>
<evidence type="ECO:0000256" key="1">
    <source>
        <dbReference type="ARBA" id="ARBA00004651"/>
    </source>
</evidence>
<comment type="similarity">
    <text evidence="2 10">Belongs to the G-protein coupled receptor 1 family.</text>
</comment>
<keyword evidence="4 10" id="KW-0812">Transmembrane</keyword>
<feature type="compositionally biased region" description="Low complexity" evidence="11">
    <location>
        <begin position="303"/>
        <end position="316"/>
    </location>
</feature>
<reference evidence="14" key="1">
    <citation type="submission" date="2021-09" db="EMBL/GenBank/DDBJ databases">
        <authorList>
            <person name="Martin H S."/>
        </authorList>
    </citation>
    <scope>NUCLEOTIDE SEQUENCE</scope>
</reference>
<name>A0A8J2WBH5_9NEOP</name>
<evidence type="ECO:0000256" key="6">
    <source>
        <dbReference type="ARBA" id="ARBA00023040"/>
    </source>
</evidence>
<dbReference type="PANTHER" id="PTHR24248:SF200">
    <property type="entry name" value="5-HYDROXYTRYPTAMINE RECEPTOR 1B-LIKE ISOFORM X1"/>
    <property type="match status" value="1"/>
</dbReference>
<keyword evidence="5 12" id="KW-1133">Transmembrane helix</keyword>
<keyword evidence="8 10" id="KW-0675">Receptor</keyword>